<dbReference type="Gene3D" id="3.40.50.720">
    <property type="entry name" value="NAD(P)-binding Rossmann-like Domain"/>
    <property type="match status" value="1"/>
</dbReference>
<dbReference type="CDD" id="cd05233">
    <property type="entry name" value="SDR_c"/>
    <property type="match status" value="1"/>
</dbReference>
<evidence type="ECO:0000256" key="3">
    <source>
        <dbReference type="ARBA" id="ARBA00023002"/>
    </source>
</evidence>
<name>A0AAI8Z526_9PEZI</name>
<dbReference type="PRINTS" id="PR00080">
    <property type="entry name" value="SDRFAMILY"/>
</dbReference>
<accession>A0AAI8Z526</accession>
<proteinExistence type="inferred from homology"/>
<protein>
    <submittedName>
        <fullName evidence="4">Uncharacterized protein</fullName>
    </submittedName>
</protein>
<dbReference type="FunFam" id="3.40.50.720:FF:000084">
    <property type="entry name" value="Short-chain dehydrogenase reductase"/>
    <property type="match status" value="1"/>
</dbReference>
<dbReference type="Pfam" id="PF13561">
    <property type="entry name" value="adh_short_C2"/>
    <property type="match status" value="1"/>
</dbReference>
<dbReference type="SUPFAM" id="SSF51735">
    <property type="entry name" value="NAD(P)-binding Rossmann-fold domains"/>
    <property type="match status" value="1"/>
</dbReference>
<comment type="caution">
    <text evidence="4">The sequence shown here is derived from an EMBL/GenBank/DDBJ whole genome shotgun (WGS) entry which is preliminary data.</text>
</comment>
<dbReference type="InterPro" id="IPR002347">
    <property type="entry name" value="SDR_fam"/>
</dbReference>
<evidence type="ECO:0000313" key="5">
    <source>
        <dbReference type="Proteomes" id="UP001296104"/>
    </source>
</evidence>
<dbReference type="EMBL" id="CAVMBE010000066">
    <property type="protein sequence ID" value="CAK4032568.1"/>
    <property type="molecule type" value="Genomic_DNA"/>
</dbReference>
<evidence type="ECO:0000256" key="2">
    <source>
        <dbReference type="ARBA" id="ARBA00022857"/>
    </source>
</evidence>
<keyword evidence="2" id="KW-0521">NADP</keyword>
<reference evidence="4" key="1">
    <citation type="submission" date="2023-11" db="EMBL/GenBank/DDBJ databases">
        <authorList>
            <person name="Alioto T."/>
            <person name="Alioto T."/>
            <person name="Gomez Garrido J."/>
        </authorList>
    </citation>
    <scope>NUCLEOTIDE SEQUENCE</scope>
</reference>
<dbReference type="PANTHER" id="PTHR24321">
    <property type="entry name" value="DEHYDROGENASES, SHORT CHAIN"/>
    <property type="match status" value="1"/>
</dbReference>
<keyword evidence="5" id="KW-1185">Reference proteome</keyword>
<keyword evidence="3" id="KW-0560">Oxidoreductase</keyword>
<dbReference type="Proteomes" id="UP001296104">
    <property type="component" value="Unassembled WGS sequence"/>
</dbReference>
<dbReference type="InterPro" id="IPR036291">
    <property type="entry name" value="NAD(P)-bd_dom_sf"/>
</dbReference>
<dbReference type="AlphaFoldDB" id="A0AAI8Z526"/>
<dbReference type="PRINTS" id="PR00081">
    <property type="entry name" value="GDHRDH"/>
</dbReference>
<organism evidence="4 5">
    <name type="scientific">Lecanosticta acicola</name>
    <dbReference type="NCBI Taxonomy" id="111012"/>
    <lineage>
        <taxon>Eukaryota</taxon>
        <taxon>Fungi</taxon>
        <taxon>Dikarya</taxon>
        <taxon>Ascomycota</taxon>
        <taxon>Pezizomycotina</taxon>
        <taxon>Dothideomycetes</taxon>
        <taxon>Dothideomycetidae</taxon>
        <taxon>Mycosphaerellales</taxon>
        <taxon>Mycosphaerellaceae</taxon>
        <taxon>Lecanosticta</taxon>
    </lineage>
</organism>
<dbReference type="PANTHER" id="PTHR24321:SF8">
    <property type="entry name" value="ESTRADIOL 17-BETA-DEHYDROGENASE 8-RELATED"/>
    <property type="match status" value="1"/>
</dbReference>
<gene>
    <name evidence="4" type="ORF">LECACI_7A007726</name>
</gene>
<comment type="similarity">
    <text evidence="1">Belongs to the short-chain dehydrogenases/reductases (SDR) family.</text>
</comment>
<sequence>MDTRLKDRITIITGASSGLGKATALKFANAGARIVCADLKSIGLEESICSEHGAHRATFVKCDVTKEEDVKNLVEEAVKFGGRLDIICNYETQAGIALECGDKYQMQARAHDLATEHFDLELKVNMRGVWLCCKYALQQMLKQEPREPNARGERTRGWIVNAASTLGLVAHTNVPAYCPSKFAVVGMTKQMALDYAKDRIHVNALCPSFVATPLIENLTSDAGTARHMAGAHPWGELGRPEDVADAAMFLCSDESQWVTGHTLTLDGGSTAQ</sequence>
<evidence type="ECO:0000256" key="1">
    <source>
        <dbReference type="ARBA" id="ARBA00006484"/>
    </source>
</evidence>
<evidence type="ECO:0000313" key="4">
    <source>
        <dbReference type="EMBL" id="CAK4032568.1"/>
    </source>
</evidence>
<dbReference type="GO" id="GO:0016491">
    <property type="term" value="F:oxidoreductase activity"/>
    <property type="evidence" value="ECO:0007669"/>
    <property type="project" value="UniProtKB-KW"/>
</dbReference>